<dbReference type="Proteomes" id="UP000246991">
    <property type="component" value="Unassembled WGS sequence"/>
</dbReference>
<gene>
    <name evidence="2" type="ORF">C7212DRAFT_364753</name>
</gene>
<comment type="caution">
    <text evidence="2">The sequence shown here is derived from an EMBL/GenBank/DDBJ whole genome shotgun (WGS) entry which is preliminary data.</text>
</comment>
<evidence type="ECO:0000313" key="2">
    <source>
        <dbReference type="EMBL" id="PWW75002.1"/>
    </source>
</evidence>
<keyword evidence="3" id="KW-1185">Reference proteome</keyword>
<accession>A0A317SKP2</accession>
<name>A0A317SKP2_9PEZI</name>
<feature type="compositionally biased region" description="Polar residues" evidence="1">
    <location>
        <begin position="1"/>
        <end position="16"/>
    </location>
</feature>
<protein>
    <submittedName>
        <fullName evidence="2">Uncharacterized protein</fullName>
    </submittedName>
</protein>
<reference evidence="2 3" key="1">
    <citation type="submission" date="2018-03" db="EMBL/GenBank/DDBJ databases">
        <title>Genomes of Pezizomycetes fungi and the evolution of truffles.</title>
        <authorList>
            <person name="Murat C."/>
            <person name="Payen T."/>
            <person name="Noel B."/>
            <person name="Kuo A."/>
            <person name="Martin F.M."/>
        </authorList>
    </citation>
    <scope>NUCLEOTIDE SEQUENCE [LARGE SCALE GENOMIC DNA]</scope>
    <source>
        <strain evidence="2">091103-1</strain>
    </source>
</reference>
<feature type="region of interest" description="Disordered" evidence="1">
    <location>
        <begin position="128"/>
        <end position="148"/>
    </location>
</feature>
<dbReference type="AlphaFoldDB" id="A0A317SKP2"/>
<evidence type="ECO:0000256" key="1">
    <source>
        <dbReference type="SAM" id="MobiDB-lite"/>
    </source>
</evidence>
<feature type="region of interest" description="Disordered" evidence="1">
    <location>
        <begin position="1"/>
        <end position="78"/>
    </location>
</feature>
<organism evidence="2 3">
    <name type="scientific">Tuber magnatum</name>
    <name type="common">white Piedmont truffle</name>
    <dbReference type="NCBI Taxonomy" id="42249"/>
    <lineage>
        <taxon>Eukaryota</taxon>
        <taxon>Fungi</taxon>
        <taxon>Dikarya</taxon>
        <taxon>Ascomycota</taxon>
        <taxon>Pezizomycotina</taxon>
        <taxon>Pezizomycetes</taxon>
        <taxon>Pezizales</taxon>
        <taxon>Tuberaceae</taxon>
        <taxon>Tuber</taxon>
    </lineage>
</organism>
<feature type="region of interest" description="Disordered" evidence="1">
    <location>
        <begin position="319"/>
        <end position="352"/>
    </location>
</feature>
<feature type="region of interest" description="Disordered" evidence="1">
    <location>
        <begin position="259"/>
        <end position="279"/>
    </location>
</feature>
<sequence length="369" mass="41418">MDPGGQRNSYPQNRNRFGTGRPSYRGRRFRSNGSHAPSEVNGYEGSFGRTGSYSSNRRPHGAYGPDLGQASNPSPAGNYPLASRAHGYRGARDRDFVGRLYVCLRPCLNRVYALLIVYPSRRQGAYDQGGLSRTTEQPAPGHWGSNGIFDNGQSLSPRSWDRPEERECSQGFQDGNNRFPLYHQVGATGNFLSQYPVINTRFQNQYELSMEQFRDSRGYMLTNNPPISNPRIHNVDRRLEEATRWLEENIRPSDIVGQYRDTESSHPTSLGHHHASWTTEGSQRFAEGITSQSYATYGLNPASSLIPYLEMMAASRSGGLTIPTEDNHPEPFPNSNFQRGRKPQAELANETARGAELTRLVFSDDGYNR</sequence>
<dbReference type="EMBL" id="PYWC01000053">
    <property type="protein sequence ID" value="PWW75002.1"/>
    <property type="molecule type" value="Genomic_DNA"/>
</dbReference>
<proteinExistence type="predicted"/>
<evidence type="ECO:0000313" key="3">
    <source>
        <dbReference type="Proteomes" id="UP000246991"/>
    </source>
</evidence>